<organism evidence="1">
    <name type="scientific">marine metagenome</name>
    <dbReference type="NCBI Taxonomy" id="408172"/>
    <lineage>
        <taxon>unclassified sequences</taxon>
        <taxon>metagenomes</taxon>
        <taxon>ecological metagenomes</taxon>
    </lineage>
</organism>
<evidence type="ECO:0000313" key="1">
    <source>
        <dbReference type="EMBL" id="SVC51735.1"/>
    </source>
</evidence>
<reference evidence="1" key="1">
    <citation type="submission" date="2018-05" db="EMBL/GenBank/DDBJ databases">
        <authorList>
            <person name="Lanie J.A."/>
            <person name="Ng W.-L."/>
            <person name="Kazmierczak K.M."/>
            <person name="Andrzejewski T.M."/>
            <person name="Davidsen T.M."/>
            <person name="Wayne K.J."/>
            <person name="Tettelin H."/>
            <person name="Glass J.I."/>
            <person name="Rusch D."/>
            <person name="Podicherti R."/>
            <person name="Tsui H.-C.T."/>
            <person name="Winkler M.E."/>
        </authorList>
    </citation>
    <scope>NUCLEOTIDE SEQUENCE</scope>
</reference>
<gene>
    <name evidence="1" type="ORF">METZ01_LOCUS304589</name>
</gene>
<sequence length="71" mass="7970">MMNSVETIFSIELLTCSNRALSLCKSHPVKNIITYCAHDALLKVLGRNVARLFTDVFILIGRSIKINCIVF</sequence>
<accession>A0A382MUE6</accession>
<dbReference type="AlphaFoldDB" id="A0A382MUE6"/>
<protein>
    <submittedName>
        <fullName evidence="1">Uncharacterized protein</fullName>
    </submittedName>
</protein>
<dbReference type="EMBL" id="UINC01095557">
    <property type="protein sequence ID" value="SVC51735.1"/>
    <property type="molecule type" value="Genomic_DNA"/>
</dbReference>
<name>A0A382MUE6_9ZZZZ</name>
<proteinExistence type="predicted"/>